<evidence type="ECO:0000259" key="2">
    <source>
        <dbReference type="Pfam" id="PF08906"/>
    </source>
</evidence>
<dbReference type="Proteomes" id="UP001595901">
    <property type="component" value="Unassembled WGS sequence"/>
</dbReference>
<comment type="caution">
    <text evidence="3">The sequence shown here is derived from an EMBL/GenBank/DDBJ whole genome shotgun (WGS) entry which is preliminary data.</text>
</comment>
<dbReference type="InterPro" id="IPR015002">
    <property type="entry name" value="T6SS_Tdi1_C"/>
</dbReference>
<dbReference type="RefSeq" id="WP_380431827.1">
    <property type="nucleotide sequence ID" value="NZ_JBHSAC010000053.1"/>
</dbReference>
<reference evidence="4" key="1">
    <citation type="journal article" date="2019" name="Int. J. Syst. Evol. Microbiol.">
        <title>The Global Catalogue of Microorganisms (GCM) 10K type strain sequencing project: providing services to taxonomists for standard genome sequencing and annotation.</title>
        <authorList>
            <consortium name="The Broad Institute Genomics Platform"/>
            <consortium name="The Broad Institute Genome Sequencing Center for Infectious Disease"/>
            <person name="Wu L."/>
            <person name="Ma J."/>
        </authorList>
    </citation>
    <scope>NUCLEOTIDE SEQUENCE [LARGE SCALE GENOMIC DNA]</scope>
    <source>
        <strain evidence="4">CCUG 58728</strain>
    </source>
</reference>
<feature type="domain" description="GAD-related" evidence="1">
    <location>
        <begin position="7"/>
        <end position="83"/>
    </location>
</feature>
<sequence>MLKDFNKVADMPQEVIEKYKNKVPAELLQIWEEDGLGTFLNGYLKVINPEDYLELVQETYFRGDVSVPIFVTAFGDVITLEEGKTLRNVMYREGNFKLIPGGMKYFVIDLEDKEFIEESFDIDFYQEAIEKHGELDYNQCFGFVPLLALGGFKDADHLDKVKIFEHIMLITQLVGGIGME</sequence>
<keyword evidence="4" id="KW-1185">Reference proteome</keyword>
<organism evidence="3 4">
    <name type="scientific">Streptococcus dentapri</name>
    <dbReference type="NCBI Taxonomy" id="573564"/>
    <lineage>
        <taxon>Bacteria</taxon>
        <taxon>Bacillati</taxon>
        <taxon>Bacillota</taxon>
        <taxon>Bacilli</taxon>
        <taxon>Lactobacillales</taxon>
        <taxon>Streptococcaceae</taxon>
        <taxon>Streptococcus</taxon>
    </lineage>
</organism>
<dbReference type="Pfam" id="PF08906">
    <property type="entry name" value="T6SS_Tdi1_C"/>
    <property type="match status" value="1"/>
</dbReference>
<feature type="domain" description="T6SS immunity protein Tdi1 C-terminal" evidence="2">
    <location>
        <begin position="103"/>
        <end position="173"/>
    </location>
</feature>
<dbReference type="EMBL" id="JBHSAC010000053">
    <property type="protein sequence ID" value="MFC3932417.1"/>
    <property type="molecule type" value="Genomic_DNA"/>
</dbReference>
<dbReference type="Pfam" id="PF08887">
    <property type="entry name" value="GAD-like"/>
    <property type="match status" value="1"/>
</dbReference>
<dbReference type="InterPro" id="IPR014983">
    <property type="entry name" value="GAD-rel"/>
</dbReference>
<accession>A0ABV8D1W9</accession>
<name>A0ABV8D1W9_9STRE</name>
<gene>
    <name evidence="3" type="ORF">ACFOSE_06510</name>
</gene>
<protein>
    <submittedName>
        <fullName evidence="3">T6SS immunity protein Tdi1 domain-containing protein</fullName>
    </submittedName>
</protein>
<evidence type="ECO:0000313" key="3">
    <source>
        <dbReference type="EMBL" id="MFC3932417.1"/>
    </source>
</evidence>
<evidence type="ECO:0000313" key="4">
    <source>
        <dbReference type="Proteomes" id="UP001595901"/>
    </source>
</evidence>
<evidence type="ECO:0000259" key="1">
    <source>
        <dbReference type="Pfam" id="PF08887"/>
    </source>
</evidence>
<proteinExistence type="predicted"/>